<keyword evidence="2" id="KW-0863">Zinc-finger</keyword>
<comment type="caution">
    <text evidence="5">The sequence shown here is derived from an EMBL/GenBank/DDBJ whole genome shotgun (WGS) entry which is preliminary data.</text>
</comment>
<dbReference type="Proteomes" id="UP000193920">
    <property type="component" value="Unassembled WGS sequence"/>
</dbReference>
<sequence length="353" mass="42244">MEDNIEIEISETNRGNEQIIINKKHKFNFSFQRKDKSKIYRCTEYKILNKCKSLIILNDKKEVLKYESLHNHLEIEIDVSISVAKHKIKEEIKKNSIPMDIKPKHIFNAVSQEMGLICPEYSTIRSQIIRNINKQFSPNIKSFDDIPIESKYYKTKRNENFMIFKNTDVIIFQSPFQAYLFSNYHKNIFADGTFYEAPKLSYRLFITRTYFEEFNMFYTTSISILKNKKQSTYETLFKEIKKNANKFRSNTLITTINFHCDFEQEHLTNNASESYNSYLKEENLSYNDYQRRTKGNWKKKQKIFSATDEIKILIENYKSKEINLFYNGCNRNELVKLWKDCLIDLNDININLK</sequence>
<reference evidence="5 6" key="1">
    <citation type="submission" date="2016-08" db="EMBL/GenBank/DDBJ databases">
        <title>A Parts List for Fungal Cellulosomes Revealed by Comparative Genomics.</title>
        <authorList>
            <consortium name="DOE Joint Genome Institute"/>
            <person name="Haitjema C.H."/>
            <person name="Gilmore S.P."/>
            <person name="Henske J.K."/>
            <person name="Solomon K.V."/>
            <person name="De Groot R."/>
            <person name="Kuo A."/>
            <person name="Mondo S.J."/>
            <person name="Salamov A.A."/>
            <person name="Labutti K."/>
            <person name="Zhao Z."/>
            <person name="Chiniquy J."/>
            <person name="Barry K."/>
            <person name="Brewer H.M."/>
            <person name="Purvine S.O."/>
            <person name="Wright A.T."/>
            <person name="Boxma B."/>
            <person name="Van Alen T."/>
            <person name="Hackstein J.H."/>
            <person name="Baker S.E."/>
            <person name="Grigoriev I.V."/>
            <person name="O'Malley M.A."/>
        </authorList>
    </citation>
    <scope>NUCLEOTIDE SEQUENCE [LARGE SCALE GENOMIC DNA]</scope>
    <source>
        <strain evidence="5 6">G1</strain>
    </source>
</reference>
<name>A0A1Y2BKI6_9FUNG</name>
<protein>
    <recommendedName>
        <fullName evidence="4">FLYWCH-type domain-containing protein</fullName>
    </recommendedName>
</protein>
<keyword evidence="6" id="KW-1185">Reference proteome</keyword>
<gene>
    <name evidence="5" type="ORF">LY90DRAFT_511711</name>
</gene>
<dbReference type="InterPro" id="IPR007588">
    <property type="entry name" value="Znf_FLYWCH"/>
</dbReference>
<keyword evidence="1" id="KW-0479">Metal-binding</keyword>
<dbReference type="GO" id="GO:0008270">
    <property type="term" value="F:zinc ion binding"/>
    <property type="evidence" value="ECO:0007669"/>
    <property type="project" value="UniProtKB-KW"/>
</dbReference>
<proteinExistence type="predicted"/>
<evidence type="ECO:0000256" key="3">
    <source>
        <dbReference type="ARBA" id="ARBA00022833"/>
    </source>
</evidence>
<dbReference type="EMBL" id="MCOG01000152">
    <property type="protein sequence ID" value="ORY35286.1"/>
    <property type="molecule type" value="Genomic_DNA"/>
</dbReference>
<feature type="domain" description="FLYWCH-type" evidence="4">
    <location>
        <begin position="11"/>
        <end position="72"/>
    </location>
</feature>
<evidence type="ECO:0000313" key="6">
    <source>
        <dbReference type="Proteomes" id="UP000193920"/>
    </source>
</evidence>
<evidence type="ECO:0000259" key="4">
    <source>
        <dbReference type="Pfam" id="PF04500"/>
    </source>
</evidence>
<dbReference type="Pfam" id="PF04500">
    <property type="entry name" value="FLYWCH"/>
    <property type="match status" value="1"/>
</dbReference>
<organism evidence="5 6">
    <name type="scientific">Neocallimastix californiae</name>
    <dbReference type="NCBI Taxonomy" id="1754190"/>
    <lineage>
        <taxon>Eukaryota</taxon>
        <taxon>Fungi</taxon>
        <taxon>Fungi incertae sedis</taxon>
        <taxon>Chytridiomycota</taxon>
        <taxon>Chytridiomycota incertae sedis</taxon>
        <taxon>Neocallimastigomycetes</taxon>
        <taxon>Neocallimastigales</taxon>
        <taxon>Neocallimastigaceae</taxon>
        <taxon>Neocallimastix</taxon>
    </lineage>
</organism>
<keyword evidence="3" id="KW-0862">Zinc</keyword>
<evidence type="ECO:0000256" key="1">
    <source>
        <dbReference type="ARBA" id="ARBA00022723"/>
    </source>
</evidence>
<evidence type="ECO:0000313" key="5">
    <source>
        <dbReference type="EMBL" id="ORY35286.1"/>
    </source>
</evidence>
<accession>A0A1Y2BKI6</accession>
<dbReference type="Gene3D" id="2.20.25.240">
    <property type="match status" value="1"/>
</dbReference>
<dbReference type="OrthoDB" id="6151124at2759"/>
<evidence type="ECO:0000256" key="2">
    <source>
        <dbReference type="ARBA" id="ARBA00022771"/>
    </source>
</evidence>
<dbReference type="AlphaFoldDB" id="A0A1Y2BKI6"/>
<dbReference type="STRING" id="1754190.A0A1Y2BKI6"/>